<gene>
    <name evidence="1" type="ORF">CCAN12_470003</name>
</gene>
<protein>
    <submittedName>
        <fullName evidence="1">Uncharacterized protein</fullName>
    </submittedName>
</protein>
<organism evidence="1 2">
    <name type="scientific">Capnocytophaga canimorsus</name>
    <dbReference type="NCBI Taxonomy" id="28188"/>
    <lineage>
        <taxon>Bacteria</taxon>
        <taxon>Pseudomonadati</taxon>
        <taxon>Bacteroidota</taxon>
        <taxon>Flavobacteriia</taxon>
        <taxon>Flavobacteriales</taxon>
        <taxon>Flavobacteriaceae</taxon>
        <taxon>Capnocytophaga</taxon>
    </lineage>
</organism>
<name>A0A0B7H824_9FLAO</name>
<evidence type="ECO:0000313" key="2">
    <source>
        <dbReference type="Proteomes" id="UP000044026"/>
    </source>
</evidence>
<proteinExistence type="predicted"/>
<dbReference type="Proteomes" id="UP000044026">
    <property type="component" value="Unassembled WGS sequence"/>
</dbReference>
<sequence length="60" mass="7357">MNIYNLKFYFRLQFDSLLTLQTFTISLKKLESEFKHLVIDDLRGYYNNYIDLNPRKFLSD</sequence>
<accession>A0A0B7H824</accession>
<dbReference type="EMBL" id="CDOE01000042">
    <property type="protein sequence ID" value="CEN33778.1"/>
    <property type="molecule type" value="Genomic_DNA"/>
</dbReference>
<dbReference type="AlphaFoldDB" id="A0A0B7H824"/>
<evidence type="ECO:0000313" key="1">
    <source>
        <dbReference type="EMBL" id="CEN33778.1"/>
    </source>
</evidence>
<reference evidence="1 2" key="1">
    <citation type="submission" date="2015-01" db="EMBL/GenBank/DDBJ databases">
        <authorList>
            <person name="Xiang T."/>
            <person name="Song Y."/>
            <person name="Huang L."/>
            <person name="Wang B."/>
            <person name="Wu P."/>
        </authorList>
    </citation>
    <scope>NUCLEOTIDE SEQUENCE [LARGE SCALE GENOMIC DNA]</scope>
    <source>
        <strain evidence="1 2">Cc12</strain>
    </source>
</reference>